<keyword evidence="4" id="KW-0378">Hydrolase</keyword>
<organism evidence="4 5">
    <name type="scientific">Suillus plorans</name>
    <dbReference type="NCBI Taxonomy" id="116603"/>
    <lineage>
        <taxon>Eukaryota</taxon>
        <taxon>Fungi</taxon>
        <taxon>Dikarya</taxon>
        <taxon>Basidiomycota</taxon>
        <taxon>Agaricomycotina</taxon>
        <taxon>Agaricomycetes</taxon>
        <taxon>Agaricomycetidae</taxon>
        <taxon>Boletales</taxon>
        <taxon>Suillineae</taxon>
        <taxon>Suillaceae</taxon>
        <taxon>Suillus</taxon>
    </lineage>
</organism>
<reference evidence="4" key="1">
    <citation type="journal article" date="2020" name="New Phytol.">
        <title>Comparative genomics reveals dynamic genome evolution in host specialist ectomycorrhizal fungi.</title>
        <authorList>
            <person name="Lofgren L.A."/>
            <person name="Nguyen N.H."/>
            <person name="Vilgalys R."/>
            <person name="Ruytinx J."/>
            <person name="Liao H.L."/>
            <person name="Branco S."/>
            <person name="Kuo A."/>
            <person name="LaButti K."/>
            <person name="Lipzen A."/>
            <person name="Andreopoulos W."/>
            <person name="Pangilinan J."/>
            <person name="Riley R."/>
            <person name="Hundley H."/>
            <person name="Na H."/>
            <person name="Barry K."/>
            <person name="Grigoriev I.V."/>
            <person name="Stajich J.E."/>
            <person name="Kennedy P.G."/>
        </authorList>
    </citation>
    <scope>NUCLEOTIDE SEQUENCE</scope>
    <source>
        <strain evidence="4">S12</strain>
    </source>
</reference>
<dbReference type="InterPro" id="IPR017871">
    <property type="entry name" value="ABC_transporter-like_CS"/>
</dbReference>
<dbReference type="GeneID" id="64595492"/>
<dbReference type="Gene3D" id="3.40.50.300">
    <property type="entry name" value="P-loop containing nucleotide triphosphate hydrolases"/>
    <property type="match status" value="1"/>
</dbReference>
<dbReference type="PANTHER" id="PTHR43119">
    <property type="entry name" value="ABC TRANSPORT PROTEIN ATP-BINDING COMPONENT-RELATED"/>
    <property type="match status" value="1"/>
</dbReference>
<proteinExistence type="predicted"/>
<evidence type="ECO:0000256" key="1">
    <source>
        <dbReference type="ARBA" id="ARBA00022741"/>
    </source>
</evidence>
<evidence type="ECO:0000313" key="4">
    <source>
        <dbReference type="EMBL" id="KAG1803832.1"/>
    </source>
</evidence>
<sequence length="230" mass="25526">MAKLIEVCNVACKKDKKQVIFSQLNFDVNERDIIVLQGKSGAGKTTLLKCIAHLNVYDGEILYRGGTAKAHGVPVFRTRVFYVPQRPALLPGTPRDFMATVTSFQSRKLTSESDLANAMDISKRWGVDHELWDRNWTSLSGGEAQRIALAAAVGLNTAEVLLLDEPTSALDHHSTKLVEEFILNALRSPQNGLKAIVWITHSEEQARRVGTRFLRISTSGCEEEPLMPEP</sequence>
<dbReference type="PROSITE" id="PS50893">
    <property type="entry name" value="ABC_TRANSPORTER_2"/>
    <property type="match status" value="1"/>
</dbReference>
<feature type="domain" description="ABC transporter" evidence="3">
    <location>
        <begin position="5"/>
        <end position="230"/>
    </location>
</feature>
<evidence type="ECO:0000313" key="5">
    <source>
        <dbReference type="Proteomes" id="UP000719766"/>
    </source>
</evidence>
<dbReference type="SMART" id="SM00382">
    <property type="entry name" value="AAA"/>
    <property type="match status" value="1"/>
</dbReference>
<evidence type="ECO:0000259" key="3">
    <source>
        <dbReference type="PROSITE" id="PS50893"/>
    </source>
</evidence>
<protein>
    <submittedName>
        <fullName evidence="4">P-loop containing nucleoside triphosphate hydrolase protein</fullName>
    </submittedName>
</protein>
<dbReference type="InterPro" id="IPR003593">
    <property type="entry name" value="AAA+_ATPase"/>
</dbReference>
<keyword evidence="2" id="KW-0067">ATP-binding</keyword>
<comment type="caution">
    <text evidence="4">The sequence shown here is derived from an EMBL/GenBank/DDBJ whole genome shotgun (WGS) entry which is preliminary data.</text>
</comment>
<name>A0A9P7DUY7_9AGAM</name>
<gene>
    <name evidence="4" type="ORF">HD556DRAFT_1330566</name>
</gene>
<dbReference type="InterPro" id="IPR003439">
    <property type="entry name" value="ABC_transporter-like_ATP-bd"/>
</dbReference>
<dbReference type="Pfam" id="PF00005">
    <property type="entry name" value="ABC_tran"/>
    <property type="match status" value="1"/>
</dbReference>
<dbReference type="SUPFAM" id="SSF52540">
    <property type="entry name" value="P-loop containing nucleoside triphosphate hydrolases"/>
    <property type="match status" value="1"/>
</dbReference>
<dbReference type="AlphaFoldDB" id="A0A9P7DUY7"/>
<dbReference type="InterPro" id="IPR027417">
    <property type="entry name" value="P-loop_NTPase"/>
</dbReference>
<keyword evidence="5" id="KW-1185">Reference proteome</keyword>
<dbReference type="GO" id="GO:0016887">
    <property type="term" value="F:ATP hydrolysis activity"/>
    <property type="evidence" value="ECO:0007669"/>
    <property type="project" value="InterPro"/>
</dbReference>
<accession>A0A9P7DUY7</accession>
<dbReference type="RefSeq" id="XP_041166178.1">
    <property type="nucleotide sequence ID" value="XM_041301728.1"/>
</dbReference>
<evidence type="ECO:0000256" key="2">
    <source>
        <dbReference type="ARBA" id="ARBA00022840"/>
    </source>
</evidence>
<dbReference type="EMBL" id="JABBWE010000004">
    <property type="protein sequence ID" value="KAG1803832.1"/>
    <property type="molecule type" value="Genomic_DNA"/>
</dbReference>
<dbReference type="PANTHER" id="PTHR43119:SF1">
    <property type="entry name" value="ABC TRANSPORTER DOMAIN-CONTAINING PROTEIN"/>
    <property type="match status" value="1"/>
</dbReference>
<dbReference type="PROSITE" id="PS00211">
    <property type="entry name" value="ABC_TRANSPORTER_1"/>
    <property type="match status" value="1"/>
</dbReference>
<dbReference type="Proteomes" id="UP000719766">
    <property type="component" value="Unassembled WGS sequence"/>
</dbReference>
<dbReference type="OrthoDB" id="6593433at2759"/>
<keyword evidence="1" id="KW-0547">Nucleotide-binding</keyword>
<dbReference type="GO" id="GO:0005524">
    <property type="term" value="F:ATP binding"/>
    <property type="evidence" value="ECO:0007669"/>
    <property type="project" value="UniProtKB-KW"/>
</dbReference>